<feature type="compositionally biased region" description="Basic and acidic residues" evidence="1">
    <location>
        <begin position="1"/>
        <end position="10"/>
    </location>
</feature>
<evidence type="ECO:0000256" key="1">
    <source>
        <dbReference type="SAM" id="MobiDB-lite"/>
    </source>
</evidence>
<dbReference type="Proteomes" id="UP000746612">
    <property type="component" value="Unassembled WGS sequence"/>
</dbReference>
<evidence type="ECO:0000313" key="2">
    <source>
        <dbReference type="EMBL" id="CAG1999622.1"/>
    </source>
</evidence>
<protein>
    <submittedName>
        <fullName evidence="2">Uncharacterized protein</fullName>
    </submittedName>
</protein>
<organism evidence="2 3">
    <name type="scientific">Gibberella zeae</name>
    <name type="common">Wheat head blight fungus</name>
    <name type="synonym">Fusarium graminearum</name>
    <dbReference type="NCBI Taxonomy" id="5518"/>
    <lineage>
        <taxon>Eukaryota</taxon>
        <taxon>Fungi</taxon>
        <taxon>Dikarya</taxon>
        <taxon>Ascomycota</taxon>
        <taxon>Pezizomycotina</taxon>
        <taxon>Sordariomycetes</taxon>
        <taxon>Hypocreomycetidae</taxon>
        <taxon>Hypocreales</taxon>
        <taxon>Nectriaceae</taxon>
        <taxon>Fusarium</taxon>
    </lineage>
</organism>
<dbReference type="AlphaFoldDB" id="A0A9N8WW76"/>
<name>A0A9N8WW76_GIBZA</name>
<sequence>MSCTEHRRDATSQPPAWDDGTTTPKLLIDKKVQSFDLLGKAGGHDHEGCLPICDRCLLPNATGTTKAKKQFWIFDTTTLGSALNCCSTNRGGGGLSQEDNCGAYLANVTDRPENTS</sequence>
<feature type="region of interest" description="Disordered" evidence="1">
    <location>
        <begin position="1"/>
        <end position="23"/>
    </location>
</feature>
<accession>A0A9N8WW76</accession>
<gene>
    <name evidence="2" type="ORF">MDCFG202_LOCUS449473</name>
</gene>
<comment type="caution">
    <text evidence="2">The sequence shown here is derived from an EMBL/GenBank/DDBJ whole genome shotgun (WGS) entry which is preliminary data.</text>
</comment>
<evidence type="ECO:0000313" key="3">
    <source>
        <dbReference type="Proteomes" id="UP000746612"/>
    </source>
</evidence>
<proteinExistence type="predicted"/>
<reference evidence="2" key="1">
    <citation type="submission" date="2021-03" db="EMBL/GenBank/DDBJ databases">
        <authorList>
            <person name="Alouane T."/>
            <person name="Langin T."/>
            <person name="Bonhomme L."/>
        </authorList>
    </citation>
    <scope>NUCLEOTIDE SEQUENCE</scope>
    <source>
        <strain evidence="2">MDC_Fg202</strain>
    </source>
</reference>
<dbReference type="EMBL" id="CAJPIJ010000163">
    <property type="protein sequence ID" value="CAG1999622.1"/>
    <property type="molecule type" value="Genomic_DNA"/>
</dbReference>